<evidence type="ECO:0000313" key="1">
    <source>
        <dbReference type="EMBL" id="DBA35627.1"/>
    </source>
</evidence>
<organism evidence="1 2">
    <name type="scientific">Caudoviricetes sp. vir335</name>
    <dbReference type="NCBI Taxonomy" id="3068357"/>
    <lineage>
        <taxon>Viruses</taxon>
        <taxon>Duplodnaviria</taxon>
        <taxon>Heunggongvirae</taxon>
        <taxon>Uroviricota</taxon>
        <taxon>Caudoviricetes</taxon>
    </lineage>
</organism>
<dbReference type="Proteomes" id="UP001302000">
    <property type="component" value="Segment"/>
</dbReference>
<dbReference type="RefSeq" id="YP_013605531.1">
    <property type="nucleotide sequence ID" value="NC_134205.1"/>
</dbReference>
<reference evidence="1 2" key="1">
    <citation type="journal article" date="2023" name="Nat. Microbiol.">
        <title>A compendium of viruses from methanogenic archaea reveals their diversity and adaptations to the gut environment.</title>
        <authorList>
            <person name="Medvedeva S."/>
            <person name="Borrel G."/>
            <person name="Krupovic M."/>
            <person name="Gribaldo S."/>
        </authorList>
    </citation>
    <scope>NUCLEOTIDE SEQUENCE [LARGE SCALE GENOMIC DNA]</scope>
</reference>
<name>A0AA86XS81_9CAUD</name>
<sequence length="90" mass="10267">MDRTMENTGDRYIVKVVAMCDPPVVLATVNCTRDRMESFVEQAEDLGGARIVSPFEDGSERTVWLAVPEDTAWRRGRRALNTRMRYTIGE</sequence>
<protein>
    <submittedName>
        <fullName evidence="1">Uncharacterized protein</fullName>
    </submittedName>
</protein>
<dbReference type="EMBL" id="BK063680">
    <property type="protein sequence ID" value="DBA35627.1"/>
    <property type="molecule type" value="Genomic_DNA"/>
</dbReference>
<proteinExistence type="predicted"/>
<accession>A0AA86XS81</accession>
<gene>
    <name evidence="1" type="ORF">vir335_00071</name>
</gene>
<evidence type="ECO:0000313" key="2">
    <source>
        <dbReference type="Proteomes" id="UP001302000"/>
    </source>
</evidence>
<dbReference type="GeneID" id="301841454"/>
<keyword evidence="2" id="KW-1185">Reference proteome</keyword>